<dbReference type="PANTHER" id="PTHR23328">
    <property type="entry name" value="RING-TYPE DOMAIN-CONTAINING PROTEIN"/>
    <property type="match status" value="1"/>
</dbReference>
<dbReference type="AlphaFoldDB" id="A0A5N6QY60"/>
<keyword evidence="9" id="KW-0862">Zinc</keyword>
<evidence type="ECO:0000256" key="10">
    <source>
        <dbReference type="ARBA" id="ARBA00023242"/>
    </source>
</evidence>
<keyword evidence="8" id="KW-0833">Ubl conjugation pathway</keyword>
<feature type="domain" description="RING-type" evidence="13">
    <location>
        <begin position="83"/>
        <end position="122"/>
    </location>
</feature>
<evidence type="ECO:0000256" key="9">
    <source>
        <dbReference type="ARBA" id="ARBA00022833"/>
    </source>
</evidence>
<dbReference type="SMART" id="SM00184">
    <property type="entry name" value="RING"/>
    <property type="match status" value="1"/>
</dbReference>
<dbReference type="PROSITE" id="PS00518">
    <property type="entry name" value="ZF_RING_1"/>
    <property type="match status" value="1"/>
</dbReference>
<dbReference type="InterPro" id="IPR013083">
    <property type="entry name" value="Znf_RING/FYVE/PHD"/>
</dbReference>
<reference evidence="14 15" key="1">
    <citation type="submission" date="2019-06" db="EMBL/GenBank/DDBJ databases">
        <title>A chromosomal-level reference genome of Carpinus fangiana (Coryloideae, Betulaceae).</title>
        <authorList>
            <person name="Yang X."/>
            <person name="Wang Z."/>
            <person name="Zhang L."/>
            <person name="Hao G."/>
            <person name="Liu J."/>
            <person name="Yang Y."/>
        </authorList>
    </citation>
    <scope>NUCLEOTIDE SEQUENCE [LARGE SCALE GENOMIC DNA]</scope>
    <source>
        <strain evidence="14">Cfa_2016G</strain>
        <tissue evidence="14">Leaf</tissue>
    </source>
</reference>
<evidence type="ECO:0000256" key="1">
    <source>
        <dbReference type="ARBA" id="ARBA00000900"/>
    </source>
</evidence>
<keyword evidence="4" id="KW-0808">Transferase</keyword>
<comment type="subcellular location">
    <subcellularLocation>
        <location evidence="2">Nucleus</location>
    </subcellularLocation>
</comment>
<dbReference type="GO" id="GO:0061630">
    <property type="term" value="F:ubiquitin protein ligase activity"/>
    <property type="evidence" value="ECO:0007669"/>
    <property type="project" value="UniProtKB-EC"/>
</dbReference>
<feature type="compositionally biased region" description="Basic and acidic residues" evidence="12">
    <location>
        <begin position="28"/>
        <end position="55"/>
    </location>
</feature>
<dbReference type="Proteomes" id="UP000327013">
    <property type="component" value="Chromosome 3"/>
</dbReference>
<dbReference type="EMBL" id="CM017323">
    <property type="protein sequence ID" value="KAE8021391.1"/>
    <property type="molecule type" value="Genomic_DNA"/>
</dbReference>
<dbReference type="GO" id="GO:0008270">
    <property type="term" value="F:zinc ion binding"/>
    <property type="evidence" value="ECO:0007669"/>
    <property type="project" value="UniProtKB-KW"/>
</dbReference>
<keyword evidence="10" id="KW-0539">Nucleus</keyword>
<dbReference type="InterPro" id="IPR001841">
    <property type="entry name" value="Znf_RING"/>
</dbReference>
<evidence type="ECO:0000313" key="14">
    <source>
        <dbReference type="EMBL" id="KAE8021391.1"/>
    </source>
</evidence>
<dbReference type="GO" id="GO:0035861">
    <property type="term" value="C:site of double-strand break"/>
    <property type="evidence" value="ECO:0007669"/>
    <property type="project" value="TreeGrafter"/>
</dbReference>
<evidence type="ECO:0000256" key="7">
    <source>
        <dbReference type="ARBA" id="ARBA00022771"/>
    </source>
</evidence>
<evidence type="ECO:0000259" key="13">
    <source>
        <dbReference type="PROSITE" id="PS50089"/>
    </source>
</evidence>
<evidence type="ECO:0000256" key="8">
    <source>
        <dbReference type="ARBA" id="ARBA00022786"/>
    </source>
</evidence>
<dbReference type="InterPro" id="IPR017907">
    <property type="entry name" value="Znf_RING_CS"/>
</dbReference>
<gene>
    <name evidence="14" type="ORF">FH972_007285</name>
</gene>
<dbReference type="PANTHER" id="PTHR23328:SF0">
    <property type="entry name" value="RING-TYPE DOMAIN-CONTAINING PROTEIN"/>
    <property type="match status" value="1"/>
</dbReference>
<feature type="region of interest" description="Disordered" evidence="12">
    <location>
        <begin position="271"/>
        <end position="302"/>
    </location>
</feature>
<dbReference type="PROSITE" id="PS50089">
    <property type="entry name" value="ZF_RING_2"/>
    <property type="match status" value="1"/>
</dbReference>
<proteinExistence type="predicted"/>
<evidence type="ECO:0000256" key="6">
    <source>
        <dbReference type="ARBA" id="ARBA00022763"/>
    </source>
</evidence>
<dbReference type="GO" id="GO:0005634">
    <property type="term" value="C:nucleus"/>
    <property type="evidence" value="ECO:0007669"/>
    <property type="project" value="UniProtKB-SubCell"/>
</dbReference>
<dbReference type="InterPro" id="IPR051657">
    <property type="entry name" value="RNF168/RNF169_E3_ubiq-ligase"/>
</dbReference>
<feature type="region of interest" description="Disordered" evidence="12">
    <location>
        <begin position="1"/>
        <end position="68"/>
    </location>
</feature>
<evidence type="ECO:0000256" key="3">
    <source>
        <dbReference type="ARBA" id="ARBA00012483"/>
    </source>
</evidence>
<dbReference type="Gene3D" id="3.30.40.10">
    <property type="entry name" value="Zinc/RING finger domain, C3HC4 (zinc finger)"/>
    <property type="match status" value="1"/>
</dbReference>
<evidence type="ECO:0000256" key="4">
    <source>
        <dbReference type="ARBA" id="ARBA00022679"/>
    </source>
</evidence>
<keyword evidence="5" id="KW-0479">Metal-binding</keyword>
<keyword evidence="6" id="KW-0227">DNA damage</keyword>
<dbReference type="EC" id="2.3.2.27" evidence="3"/>
<dbReference type="OrthoDB" id="6105938at2759"/>
<evidence type="ECO:0000256" key="11">
    <source>
        <dbReference type="PROSITE-ProRule" id="PRU00175"/>
    </source>
</evidence>
<feature type="compositionally biased region" description="Basic residues" evidence="12">
    <location>
        <begin position="1"/>
        <end position="12"/>
    </location>
</feature>
<evidence type="ECO:0000256" key="5">
    <source>
        <dbReference type="ARBA" id="ARBA00022723"/>
    </source>
</evidence>
<dbReference type="SUPFAM" id="SSF57850">
    <property type="entry name" value="RING/U-box"/>
    <property type="match status" value="1"/>
</dbReference>
<keyword evidence="15" id="KW-1185">Reference proteome</keyword>
<accession>A0A5N6QY60</accession>
<organism evidence="14 15">
    <name type="scientific">Carpinus fangiana</name>
    <dbReference type="NCBI Taxonomy" id="176857"/>
    <lineage>
        <taxon>Eukaryota</taxon>
        <taxon>Viridiplantae</taxon>
        <taxon>Streptophyta</taxon>
        <taxon>Embryophyta</taxon>
        <taxon>Tracheophyta</taxon>
        <taxon>Spermatophyta</taxon>
        <taxon>Magnoliopsida</taxon>
        <taxon>eudicotyledons</taxon>
        <taxon>Gunneridae</taxon>
        <taxon>Pentapetalae</taxon>
        <taxon>rosids</taxon>
        <taxon>fabids</taxon>
        <taxon>Fagales</taxon>
        <taxon>Betulaceae</taxon>
        <taxon>Carpinus</taxon>
    </lineage>
</organism>
<sequence>MFPCFRKRRARRSQISSPVVVLDLDEPETARKESEKEKSETKASVSDEKKTEANKSPEQSSGVSACSSSALPNMDRLKEELSCAICSEICFEPSSTLCGHSFCMKCLRSAVDKCGRKCPKCRQLISNGRSCTVNTVLWNTIQLLFPQEVEARKAAGALNGREAARSQIPEAAFYNNLRRNRSTGDTSVRRRVNVWSHAADEEHAAFLPRLLESAFYDNNMGTPSAGDTTSVRRRRMIELSHAEIPETASHNNNNNMWNIRGARGPVISTTDHTSLSRRGENVDEEDAAIAQRPQRTTSTGVSRRDAMLRAMLRVSGQNEDAAIAQRLQREEFMEAFRGTNGQSSSSSLSLARVNLRAMASSVVNRRIRDQYYM</sequence>
<evidence type="ECO:0000313" key="15">
    <source>
        <dbReference type="Proteomes" id="UP000327013"/>
    </source>
</evidence>
<protein>
    <recommendedName>
        <fullName evidence="3">RING-type E3 ubiquitin transferase</fullName>
        <ecNumber evidence="3">2.3.2.27</ecNumber>
    </recommendedName>
</protein>
<evidence type="ECO:0000256" key="2">
    <source>
        <dbReference type="ARBA" id="ARBA00004123"/>
    </source>
</evidence>
<dbReference type="Pfam" id="PF00097">
    <property type="entry name" value="zf-C3HC4"/>
    <property type="match status" value="1"/>
</dbReference>
<name>A0A5N6QY60_9ROSI</name>
<keyword evidence="7 11" id="KW-0863">Zinc-finger</keyword>
<dbReference type="GO" id="GO:0031491">
    <property type="term" value="F:nucleosome binding"/>
    <property type="evidence" value="ECO:0007669"/>
    <property type="project" value="TreeGrafter"/>
</dbReference>
<dbReference type="InterPro" id="IPR018957">
    <property type="entry name" value="Znf_C3HC4_RING-type"/>
</dbReference>
<comment type="catalytic activity">
    <reaction evidence="1">
        <text>S-ubiquitinyl-[E2 ubiquitin-conjugating enzyme]-L-cysteine + [acceptor protein]-L-lysine = [E2 ubiquitin-conjugating enzyme]-L-cysteine + N(6)-ubiquitinyl-[acceptor protein]-L-lysine.</text>
        <dbReference type="EC" id="2.3.2.27"/>
    </reaction>
</comment>
<evidence type="ECO:0000256" key="12">
    <source>
        <dbReference type="SAM" id="MobiDB-lite"/>
    </source>
</evidence>
<dbReference type="GO" id="GO:0006302">
    <property type="term" value="P:double-strand break repair"/>
    <property type="evidence" value="ECO:0007669"/>
    <property type="project" value="TreeGrafter"/>
</dbReference>